<evidence type="ECO:0000259" key="1">
    <source>
        <dbReference type="PROSITE" id="PS50181"/>
    </source>
</evidence>
<dbReference type="PROSITE" id="PS50181">
    <property type="entry name" value="FBOX"/>
    <property type="match status" value="1"/>
</dbReference>
<dbReference type="Pfam" id="PF12937">
    <property type="entry name" value="F-box-like"/>
    <property type="match status" value="1"/>
</dbReference>
<gene>
    <name evidence="2" type="ORF">T440DRAFT_62974</name>
</gene>
<dbReference type="Gene3D" id="1.20.1280.50">
    <property type="match status" value="1"/>
</dbReference>
<dbReference type="EMBL" id="MU006302">
    <property type="protein sequence ID" value="KAF2851404.1"/>
    <property type="molecule type" value="Genomic_DNA"/>
</dbReference>
<dbReference type="Proteomes" id="UP000799423">
    <property type="component" value="Unassembled WGS sequence"/>
</dbReference>
<protein>
    <recommendedName>
        <fullName evidence="1">F-box domain-containing protein</fullName>
    </recommendedName>
</protein>
<dbReference type="OrthoDB" id="3695298at2759"/>
<feature type="domain" description="F-box" evidence="1">
    <location>
        <begin position="53"/>
        <end position="99"/>
    </location>
</feature>
<evidence type="ECO:0000313" key="2">
    <source>
        <dbReference type="EMBL" id="KAF2851404.1"/>
    </source>
</evidence>
<reference evidence="2" key="1">
    <citation type="submission" date="2020-01" db="EMBL/GenBank/DDBJ databases">
        <authorList>
            <consortium name="DOE Joint Genome Institute"/>
            <person name="Haridas S."/>
            <person name="Albert R."/>
            <person name="Binder M."/>
            <person name="Bloem J."/>
            <person name="Labutti K."/>
            <person name="Salamov A."/>
            <person name="Andreopoulos B."/>
            <person name="Baker S.E."/>
            <person name="Barry K."/>
            <person name="Bills G."/>
            <person name="Bluhm B.H."/>
            <person name="Cannon C."/>
            <person name="Castanera R."/>
            <person name="Culley D.E."/>
            <person name="Daum C."/>
            <person name="Ezra D."/>
            <person name="Gonzalez J.B."/>
            <person name="Henrissat B."/>
            <person name="Kuo A."/>
            <person name="Liang C."/>
            <person name="Lipzen A."/>
            <person name="Lutzoni F."/>
            <person name="Magnuson J."/>
            <person name="Mondo S."/>
            <person name="Nolan M."/>
            <person name="Ohm R."/>
            <person name="Pangilinan J."/>
            <person name="Park H.-J."/>
            <person name="Ramirez L."/>
            <person name="Alfaro M."/>
            <person name="Sun H."/>
            <person name="Tritt A."/>
            <person name="Yoshinaga Y."/>
            <person name="Zwiers L.-H."/>
            <person name="Turgeon B.G."/>
            <person name="Goodwin S.B."/>
            <person name="Spatafora J.W."/>
            <person name="Crous P.W."/>
            <person name="Grigoriev I.V."/>
        </authorList>
    </citation>
    <scope>NUCLEOTIDE SEQUENCE</scope>
    <source>
        <strain evidence="2">IPT5</strain>
    </source>
</reference>
<dbReference type="SMART" id="SM00256">
    <property type="entry name" value="FBOX"/>
    <property type="match status" value="1"/>
</dbReference>
<keyword evidence="3" id="KW-1185">Reference proteome</keyword>
<dbReference type="InterPro" id="IPR036047">
    <property type="entry name" value="F-box-like_dom_sf"/>
</dbReference>
<evidence type="ECO:0000313" key="3">
    <source>
        <dbReference type="Proteomes" id="UP000799423"/>
    </source>
</evidence>
<proteinExistence type="predicted"/>
<dbReference type="SUPFAM" id="SSF81383">
    <property type="entry name" value="F-box domain"/>
    <property type="match status" value="1"/>
</dbReference>
<name>A0A6A7B7W5_9PLEO</name>
<dbReference type="AlphaFoldDB" id="A0A6A7B7W5"/>
<sequence length="460" mass="52961">MSNPAAALPTTPDILNEDTPLPSYLARHMNLGFNSDDVTALINSIDSSQSTQSPGFAQLPAELLLEVLEYVPVDHILEWRLVCRGFRDAIDGRVLYHHLHRTELIGYLGPRHVQPMHILTAEQYEKWHLMRARFSHVEDESAERADLPRSKSVWSGTYAVFQVEDNWSQDWQNSNKILSGDDNTPEVAALRWSAIQRLELRRASEGFESLRWCIRLGHAVLDLAFPLEAERDQFLFGVNLARGKIRVAWRDMLFGFLKTEASLRRLMEKKQESMFTYSHTEDCLRAIRRQRLQASLNVEEKVDRHIKWSLRLLPPLFGKPRDNHTVPLEDIENEATALLLLLRREAAMTPQQIASLQQLAVDYETMKEEISELDTAFREFKSHLSLSGLTWSASLPMLSVEQHPRNPIAWPDQVLKDIEDLVRKWKSQKKVVSQMKMLLNSSNLAMTLPEDSFDNISSDF</sequence>
<organism evidence="2 3">
    <name type="scientific">Plenodomus tracheiphilus IPT5</name>
    <dbReference type="NCBI Taxonomy" id="1408161"/>
    <lineage>
        <taxon>Eukaryota</taxon>
        <taxon>Fungi</taxon>
        <taxon>Dikarya</taxon>
        <taxon>Ascomycota</taxon>
        <taxon>Pezizomycotina</taxon>
        <taxon>Dothideomycetes</taxon>
        <taxon>Pleosporomycetidae</taxon>
        <taxon>Pleosporales</taxon>
        <taxon>Pleosporineae</taxon>
        <taxon>Leptosphaeriaceae</taxon>
        <taxon>Plenodomus</taxon>
    </lineage>
</organism>
<accession>A0A6A7B7W5</accession>
<dbReference type="InterPro" id="IPR001810">
    <property type="entry name" value="F-box_dom"/>
</dbReference>